<dbReference type="InterPro" id="IPR022801">
    <property type="entry name" value="Ribosomal_uS4"/>
</dbReference>
<accession>A0A224ABN5</accession>
<dbReference type="FunFam" id="3.10.290.10:FF:000001">
    <property type="entry name" value="30S ribosomal protein S4"/>
    <property type="match status" value="1"/>
</dbReference>
<evidence type="ECO:0000256" key="7">
    <source>
        <dbReference type="HAMAP-Rule" id="MF_01306"/>
    </source>
</evidence>
<dbReference type="Pfam" id="PF01479">
    <property type="entry name" value="S4"/>
    <property type="match status" value="1"/>
</dbReference>
<dbReference type="HAMAP" id="MF_01306_B">
    <property type="entry name" value="Ribosomal_uS4_B"/>
    <property type="match status" value="1"/>
</dbReference>
<sequence>MIFFQDKKIMAKYIGPKTKISRRFGECIYGEDKYFERRKYPSGQHGNNRRRGKRSEYFIQLIEKQKARYTYGILERQFESLFFEASRKKGITGELLLQACESRLDNIVFRLKFAPSRSSARQIVSHRHIIVNNKIVNIPSFRLKPGDKIEIKEKSKKHPVILNSIYNKKTGPLVEWLVLDEKNMFGMFRMIPKRIQIPENIKEQLIVEFYSK</sequence>
<feature type="domain" description="RNA-binding S4" evidence="8">
    <location>
        <begin position="102"/>
        <end position="166"/>
    </location>
</feature>
<evidence type="ECO:0000256" key="5">
    <source>
        <dbReference type="ARBA" id="ARBA00023274"/>
    </source>
</evidence>
<evidence type="ECO:0000256" key="2">
    <source>
        <dbReference type="ARBA" id="ARBA00022730"/>
    </source>
</evidence>
<dbReference type="Pfam" id="PF00163">
    <property type="entry name" value="Ribosomal_S4"/>
    <property type="match status" value="1"/>
</dbReference>
<keyword evidence="2 7" id="KW-0699">rRNA-binding</keyword>
<dbReference type="GO" id="GO:0015935">
    <property type="term" value="C:small ribosomal subunit"/>
    <property type="evidence" value="ECO:0007669"/>
    <property type="project" value="InterPro"/>
</dbReference>
<dbReference type="Gene3D" id="3.10.290.10">
    <property type="entry name" value="RNA-binding S4 domain"/>
    <property type="match status" value="1"/>
</dbReference>
<dbReference type="InterPro" id="IPR001912">
    <property type="entry name" value="Ribosomal_uS4_N"/>
</dbReference>
<comment type="function">
    <text evidence="7">With S5 and S12 plays an important role in translational accuracy.</text>
</comment>
<comment type="function">
    <text evidence="7">One of the primary rRNA binding proteins, it binds directly to 16S rRNA where it nucleates assembly of the body of the 30S subunit.</text>
</comment>
<keyword evidence="11" id="KW-1185">Reference proteome</keyword>
<dbReference type="PANTHER" id="PTHR11831:SF4">
    <property type="entry name" value="SMALL RIBOSOMAL SUBUNIT PROTEIN US4M"/>
    <property type="match status" value="1"/>
</dbReference>
<dbReference type="Proteomes" id="UP000263619">
    <property type="component" value="Chromosome"/>
</dbReference>
<dbReference type="GO" id="GO:0006412">
    <property type="term" value="P:translation"/>
    <property type="evidence" value="ECO:0007669"/>
    <property type="project" value="UniProtKB-UniRule"/>
</dbReference>
<evidence type="ECO:0000259" key="8">
    <source>
        <dbReference type="SMART" id="SM00363"/>
    </source>
</evidence>
<dbReference type="InterPro" id="IPR005709">
    <property type="entry name" value="Ribosomal_uS4_bac-type"/>
</dbReference>
<comment type="similarity">
    <text evidence="1 7">Belongs to the universal ribosomal protein uS4 family.</text>
</comment>
<dbReference type="InterPro" id="IPR036986">
    <property type="entry name" value="S4_RNA-bd_sf"/>
</dbReference>
<feature type="domain" description="Small ribosomal subunit protein uS4 N-terminal" evidence="9">
    <location>
        <begin position="12"/>
        <end position="101"/>
    </location>
</feature>
<dbReference type="PROSITE" id="PS50889">
    <property type="entry name" value="S4"/>
    <property type="match status" value="1"/>
</dbReference>
<evidence type="ECO:0000313" key="10">
    <source>
        <dbReference type="EMBL" id="BBA17296.1"/>
    </source>
</evidence>
<evidence type="ECO:0000256" key="3">
    <source>
        <dbReference type="ARBA" id="ARBA00022884"/>
    </source>
</evidence>
<dbReference type="SMART" id="SM01390">
    <property type="entry name" value="Ribosomal_S4"/>
    <property type="match status" value="1"/>
</dbReference>
<name>A0A224ABN5_9FLAO</name>
<evidence type="ECO:0000313" key="11">
    <source>
        <dbReference type="Proteomes" id="UP000263619"/>
    </source>
</evidence>
<dbReference type="AlphaFoldDB" id="A0A224ABN5"/>
<dbReference type="SUPFAM" id="SSF55174">
    <property type="entry name" value="Alpha-L RNA-binding motif"/>
    <property type="match status" value="1"/>
</dbReference>
<dbReference type="SMART" id="SM00363">
    <property type="entry name" value="S4"/>
    <property type="match status" value="1"/>
</dbReference>
<keyword evidence="3 7" id="KW-0694">RNA-binding</keyword>
<dbReference type="Gene3D" id="1.10.1050.10">
    <property type="entry name" value="Ribosomal Protein S4 Delta 41, Chain A, domain 1"/>
    <property type="match status" value="1"/>
</dbReference>
<evidence type="ECO:0000256" key="6">
    <source>
        <dbReference type="ARBA" id="ARBA00035254"/>
    </source>
</evidence>
<gene>
    <name evidence="7 10" type="primary">rpsD</name>
    <name evidence="10" type="ORF">STAT_378</name>
</gene>
<keyword evidence="5 7" id="KW-0687">Ribonucleoprotein</keyword>
<evidence type="ECO:0000256" key="4">
    <source>
        <dbReference type="ARBA" id="ARBA00022980"/>
    </source>
</evidence>
<proteinExistence type="inferred from homology"/>
<dbReference type="EMBL" id="AP014608">
    <property type="protein sequence ID" value="BBA17296.1"/>
    <property type="molecule type" value="Genomic_DNA"/>
</dbReference>
<dbReference type="PANTHER" id="PTHR11831">
    <property type="entry name" value="30S 40S RIBOSOMAL PROTEIN"/>
    <property type="match status" value="1"/>
</dbReference>
<dbReference type="InterPro" id="IPR002942">
    <property type="entry name" value="S4_RNA-bd"/>
</dbReference>
<keyword evidence="4 7" id="KW-0689">Ribosomal protein</keyword>
<dbReference type="NCBIfam" id="TIGR01017">
    <property type="entry name" value="rpsD_bact"/>
    <property type="match status" value="1"/>
</dbReference>
<evidence type="ECO:0000256" key="1">
    <source>
        <dbReference type="ARBA" id="ARBA00007465"/>
    </source>
</evidence>
<evidence type="ECO:0000259" key="9">
    <source>
        <dbReference type="SMART" id="SM01390"/>
    </source>
</evidence>
<dbReference type="GO" id="GO:0042274">
    <property type="term" value="P:ribosomal small subunit biogenesis"/>
    <property type="evidence" value="ECO:0007669"/>
    <property type="project" value="TreeGrafter"/>
</dbReference>
<comment type="subunit">
    <text evidence="7">Part of the 30S ribosomal subunit. Contacts protein S5. The interaction surface between S4 and S5 is involved in control of translational fidelity.</text>
</comment>
<dbReference type="NCBIfam" id="NF003717">
    <property type="entry name" value="PRK05327.1"/>
    <property type="match status" value="1"/>
</dbReference>
<dbReference type="CDD" id="cd00165">
    <property type="entry name" value="S4"/>
    <property type="match status" value="1"/>
</dbReference>
<protein>
    <recommendedName>
        <fullName evidence="6 7">Small ribosomal subunit protein uS4</fullName>
    </recommendedName>
</protein>
<dbReference type="GO" id="GO:0019843">
    <property type="term" value="F:rRNA binding"/>
    <property type="evidence" value="ECO:0007669"/>
    <property type="project" value="UniProtKB-UniRule"/>
</dbReference>
<organism evidence="10 11">
    <name type="scientific">Blattabacterium cuenoti STAT</name>
    <dbReference type="NCBI Taxonomy" id="1457030"/>
    <lineage>
        <taxon>Bacteria</taxon>
        <taxon>Pseudomonadati</taxon>
        <taxon>Bacteroidota</taxon>
        <taxon>Flavobacteriia</taxon>
        <taxon>Flavobacteriales</taxon>
        <taxon>Blattabacteriaceae</taxon>
        <taxon>Blattabacterium</taxon>
    </lineage>
</organism>
<reference evidence="10 11" key="1">
    <citation type="submission" date="2014-06" db="EMBL/GenBank/DDBJ databases">
        <title>Genome sequence of the intracellular symbiont Blattabacterium cuenoti, strain STAT from the wood feeding cockroach Salganea taiwanensis taiwanensis.</title>
        <authorList>
            <person name="Kinjo Y."/>
            <person name="Ohkuma M."/>
            <person name="Tokuda G."/>
        </authorList>
    </citation>
    <scope>NUCLEOTIDE SEQUENCE [LARGE SCALE GENOMIC DNA]</scope>
    <source>
        <strain evidence="10 11">STAT</strain>
    </source>
</reference>
<dbReference type="GO" id="GO:0003735">
    <property type="term" value="F:structural constituent of ribosome"/>
    <property type="evidence" value="ECO:0007669"/>
    <property type="project" value="InterPro"/>
</dbReference>